<protein>
    <submittedName>
        <fullName evidence="1">Uncharacterized protein</fullName>
    </submittedName>
</protein>
<sequence length="401" mass="45197">MMLPALAKNVCLSSARQQKLPMLASMVGTRTAWFKEYHNGGDKKMRLSSFPLTTICQEVNNQKLLIEELEKQEKAFLSCDNTTYSLWLINQLYNVSNEICSLKKDLKKLESKKKEILNKFEFCVQDTHKIKFCLVDVLRPAILEVPLPLNYILTDRRIEADILPEQLRPLKADRKCSLDGSYVRWGTQKFIYAFLKTLRASSATLNQFSFGKQLVPKFVDDIDRICQMKPLDLPRLYISTGLLPKEMVLDIYDSSSDLDGFVKSLKSNIEIKPVKANCKDMLIKWLKSSGIFNKYKVMGNNRALDGIGVSLYHKSRPDFCLIPKEIGGTPSGIAYVHVALVNFSQFTFWKTLGGPIPWDGYGVLNGNKVHLSASLTGNESGNGGNGNGGNWCLKELRCSIS</sequence>
<reference evidence="1" key="1">
    <citation type="submission" date="2017-05" db="UniProtKB">
        <authorList>
            <consortium name="EnsemblMetazoa"/>
        </authorList>
    </citation>
    <scope>IDENTIFICATION</scope>
</reference>
<organism evidence="1">
    <name type="scientific">Amphimedon queenslandica</name>
    <name type="common">Sponge</name>
    <dbReference type="NCBI Taxonomy" id="400682"/>
    <lineage>
        <taxon>Eukaryota</taxon>
        <taxon>Metazoa</taxon>
        <taxon>Porifera</taxon>
        <taxon>Demospongiae</taxon>
        <taxon>Heteroscleromorpha</taxon>
        <taxon>Haplosclerida</taxon>
        <taxon>Niphatidae</taxon>
        <taxon>Amphimedon</taxon>
    </lineage>
</organism>
<dbReference type="InParanoid" id="A0A1X7TXW0"/>
<dbReference type="EnsemblMetazoa" id="Aqu2.1.20132_001">
    <property type="protein sequence ID" value="Aqu2.1.20132_001"/>
    <property type="gene ID" value="Aqu2.1.20132"/>
</dbReference>
<accession>A0A1X7TXW0</accession>
<dbReference type="AlphaFoldDB" id="A0A1X7TXW0"/>
<evidence type="ECO:0000313" key="1">
    <source>
        <dbReference type="EnsemblMetazoa" id="Aqu2.1.20132_001"/>
    </source>
</evidence>
<proteinExistence type="predicted"/>
<name>A0A1X7TXW0_AMPQE</name>